<dbReference type="InterPro" id="IPR016187">
    <property type="entry name" value="CTDL_fold"/>
</dbReference>
<reference evidence="2" key="1">
    <citation type="submission" date="2019-02" db="EMBL/GenBank/DDBJ databases">
        <authorList>
            <person name="Gruber-Vodicka R. H."/>
            <person name="Seah K. B. B."/>
        </authorList>
    </citation>
    <scope>NUCLEOTIDE SEQUENCE</scope>
    <source>
        <strain evidence="2">BECK_BZ123</strain>
    </source>
</reference>
<accession>A0A450Z2E6</accession>
<dbReference type="InterPro" id="IPR042095">
    <property type="entry name" value="SUMF_sf"/>
</dbReference>
<proteinExistence type="predicted"/>
<dbReference type="InterPro" id="IPR005532">
    <property type="entry name" value="SUMF_dom"/>
</dbReference>
<sequence>MPAFTLASTKWLTPLSKKLISLEQKLAFGVRDKETEELRKISSVFGLSFFELTRYYIKPYCQYPKPIQHAKDRQPVSDNKVPVFSEIDAFLEDDALPARDGSRGMFIISEAGMGKTSLLIMMKLTHLMGFWPQGYHCLLLKIGKDTLEKVAGHAGKANTVLLLDALDEDPLAWDDIEQRLLSILAATGDYYRVIISCHARSFSKTGLTLSIHNGRMRVDSYVCPIISLAPFDHDQVVRYLAKRYPDHWHNKLLRRDNFMHRRAQRLVSGMESLSFHPLLLSRIHDILALGEAGIRKYDLYTFYRTLIEIWLIHQESKLRRQSDRPPNREVLWNICATVAVSLQATGDRNLSRAALKRLIEEFPMAANIQHFSVGEGSLLQRNADGDLWFFHYSIQEFLVAHGMLNGQVDVINDAIRVTDQLLTFLKLRNKTDFTFPERFDRRSYHSIPELHFYDVLTNGDPGPKMQLIPAGEFLMGSREGKGYQDERPRHLVRISTPFALGTWPITFAEYDYFCDATERKKPSDQDWGRRRRPVINVSWHDALDYCAWLSKETGQRYRLPSEAEWEYAARARTTTNYWWGDDFRSNFANCVGCDGPWGDKRTAPVGSFAPNPFGLYDTAGNVCEWTADCWHKDYEGAPWDGRVWERENPDDCMWRVVRGGSWISGIWYLRSTNRYWFSPEIANFNLGFRLVREIRS</sequence>
<feature type="domain" description="Sulfatase-modifying factor enzyme-like" evidence="1">
    <location>
        <begin position="463"/>
        <end position="692"/>
    </location>
</feature>
<dbReference type="GO" id="GO:0120147">
    <property type="term" value="F:formylglycine-generating oxidase activity"/>
    <property type="evidence" value="ECO:0007669"/>
    <property type="project" value="TreeGrafter"/>
</dbReference>
<organism evidence="2">
    <name type="scientific">Candidatus Kentrum sp. TC</name>
    <dbReference type="NCBI Taxonomy" id="2126339"/>
    <lineage>
        <taxon>Bacteria</taxon>
        <taxon>Pseudomonadati</taxon>
        <taxon>Pseudomonadota</taxon>
        <taxon>Gammaproteobacteria</taxon>
        <taxon>Candidatus Kentrum</taxon>
    </lineage>
</organism>
<dbReference type="InterPro" id="IPR051043">
    <property type="entry name" value="Sulfatase_Mod_Factor_Kinase"/>
</dbReference>
<dbReference type="Pfam" id="PF03781">
    <property type="entry name" value="FGE-sulfatase"/>
    <property type="match status" value="1"/>
</dbReference>
<name>A0A450Z2E6_9GAMM</name>
<evidence type="ECO:0000259" key="1">
    <source>
        <dbReference type="Pfam" id="PF03781"/>
    </source>
</evidence>
<dbReference type="PANTHER" id="PTHR23150:SF35">
    <property type="entry name" value="BLL6746 PROTEIN"/>
    <property type="match status" value="1"/>
</dbReference>
<dbReference type="SUPFAM" id="SSF56436">
    <property type="entry name" value="C-type lectin-like"/>
    <property type="match status" value="1"/>
</dbReference>
<dbReference type="PANTHER" id="PTHR23150">
    <property type="entry name" value="SULFATASE MODIFYING FACTOR 1, 2"/>
    <property type="match status" value="1"/>
</dbReference>
<dbReference type="EMBL" id="CAADFS010000055">
    <property type="protein sequence ID" value="VFK47971.1"/>
    <property type="molecule type" value="Genomic_DNA"/>
</dbReference>
<evidence type="ECO:0000313" key="2">
    <source>
        <dbReference type="EMBL" id="VFK47971.1"/>
    </source>
</evidence>
<dbReference type="Gene3D" id="3.90.1580.10">
    <property type="entry name" value="paralog of FGE (formylglycine-generating enzyme)"/>
    <property type="match status" value="1"/>
</dbReference>
<dbReference type="AlphaFoldDB" id="A0A450Z2E6"/>
<protein>
    <submittedName>
        <fullName evidence="2">Formylglycine-generating enzyme, required for sulfatase activity, contains SUMF1/FGE domain</fullName>
    </submittedName>
</protein>
<gene>
    <name evidence="2" type="ORF">BECKTC1821D_GA0114238_10559</name>
</gene>